<evidence type="ECO:0000256" key="14">
    <source>
        <dbReference type="PIRSR" id="PIRSR604469-1"/>
    </source>
</evidence>
<evidence type="ECO:0000256" key="1">
    <source>
        <dbReference type="ARBA" id="ARBA00001946"/>
    </source>
</evidence>
<dbReference type="PANTHER" id="PTHR43344:SF2">
    <property type="entry name" value="PHOSPHOSERINE PHOSPHATASE"/>
    <property type="match status" value="1"/>
</dbReference>
<comment type="catalytic activity">
    <reaction evidence="12">
        <text>O-phospho-L-serine + H2O = L-serine + phosphate</text>
        <dbReference type="Rhea" id="RHEA:21208"/>
        <dbReference type="ChEBI" id="CHEBI:15377"/>
        <dbReference type="ChEBI" id="CHEBI:33384"/>
        <dbReference type="ChEBI" id="CHEBI:43474"/>
        <dbReference type="ChEBI" id="CHEBI:57524"/>
        <dbReference type="EC" id="3.1.3.3"/>
    </reaction>
</comment>
<dbReference type="NCBIfam" id="TIGR01488">
    <property type="entry name" value="HAD-SF-IB"/>
    <property type="match status" value="1"/>
</dbReference>
<reference evidence="15 16" key="1">
    <citation type="submission" date="2019-02" db="EMBL/GenBank/DDBJ databases">
        <title>Prokaryotic population dynamics and viral predation in marine succession experiment using metagenomics: the confinement effect.</title>
        <authorList>
            <person name="Haro-Moreno J.M."/>
            <person name="Rodriguez-Valera F."/>
            <person name="Lopez-Perez M."/>
        </authorList>
    </citation>
    <scope>NUCLEOTIDE SEQUENCE [LARGE SCALE GENOMIC DNA]</scope>
    <source>
        <strain evidence="15">MED-G169</strain>
    </source>
</reference>
<keyword evidence="9" id="KW-0460">Magnesium</keyword>
<accession>A0A520LNJ1</accession>
<comment type="caution">
    <text evidence="15">The sequence shown here is derived from an EMBL/GenBank/DDBJ whole genome shotgun (WGS) entry which is preliminary data.</text>
</comment>
<keyword evidence="7" id="KW-0479">Metal-binding</keyword>
<organism evidence="15 16">
    <name type="scientific">SAR92 clade bacterium</name>
    <dbReference type="NCBI Taxonomy" id="2315479"/>
    <lineage>
        <taxon>Bacteria</taxon>
        <taxon>Pseudomonadati</taxon>
        <taxon>Pseudomonadota</taxon>
        <taxon>Gammaproteobacteria</taxon>
        <taxon>Cellvibrionales</taxon>
        <taxon>Porticoccaceae</taxon>
        <taxon>SAR92 clade</taxon>
    </lineage>
</organism>
<dbReference type="CDD" id="cd07500">
    <property type="entry name" value="HAD_PSP"/>
    <property type="match status" value="1"/>
</dbReference>
<dbReference type="SFLD" id="SFLDS00003">
    <property type="entry name" value="Haloacid_Dehalogenase"/>
    <property type="match status" value="1"/>
</dbReference>
<evidence type="ECO:0000256" key="8">
    <source>
        <dbReference type="ARBA" id="ARBA00022801"/>
    </source>
</evidence>
<dbReference type="Pfam" id="PF12710">
    <property type="entry name" value="HAD"/>
    <property type="match status" value="1"/>
</dbReference>
<dbReference type="UniPathway" id="UPA00135">
    <property type="reaction ID" value="UER00198"/>
</dbReference>
<comment type="similarity">
    <text evidence="3">Belongs to the HAD-like hydrolase superfamily. SerB family.</text>
</comment>
<dbReference type="SFLD" id="SFLDG01136">
    <property type="entry name" value="C1.6:_Phosphoserine_Phosphatas"/>
    <property type="match status" value="1"/>
</dbReference>
<dbReference type="InterPro" id="IPR023214">
    <property type="entry name" value="HAD_sf"/>
</dbReference>
<dbReference type="SFLD" id="SFLDF00029">
    <property type="entry name" value="phosphoserine_phosphatase"/>
    <property type="match status" value="1"/>
</dbReference>
<dbReference type="GO" id="GO:0006564">
    <property type="term" value="P:L-serine biosynthetic process"/>
    <property type="evidence" value="ECO:0007669"/>
    <property type="project" value="UniProtKB-KW"/>
</dbReference>
<evidence type="ECO:0000256" key="9">
    <source>
        <dbReference type="ARBA" id="ARBA00022842"/>
    </source>
</evidence>
<dbReference type="SUPFAM" id="SSF56784">
    <property type="entry name" value="HAD-like"/>
    <property type="match status" value="1"/>
</dbReference>
<evidence type="ECO:0000256" key="7">
    <source>
        <dbReference type="ARBA" id="ARBA00022723"/>
    </source>
</evidence>
<feature type="active site" description="Proton donor" evidence="14">
    <location>
        <position position="194"/>
    </location>
</feature>
<dbReference type="EMBL" id="SHBO01000007">
    <property type="protein sequence ID" value="RZO08015.1"/>
    <property type="molecule type" value="Genomic_DNA"/>
</dbReference>
<proteinExistence type="inferred from homology"/>
<protein>
    <recommendedName>
        <fullName evidence="5">Phosphoserine phosphatase</fullName>
        <ecNumber evidence="4">3.1.3.3</ecNumber>
    </recommendedName>
    <alternativeName>
        <fullName evidence="11">O-phosphoserine phosphohydrolase</fullName>
    </alternativeName>
</protein>
<dbReference type="SFLD" id="SFLDG01137">
    <property type="entry name" value="C1.6.1:_Phosphoserine_Phosphat"/>
    <property type="match status" value="1"/>
</dbReference>
<dbReference type="Proteomes" id="UP000318148">
    <property type="component" value="Unassembled WGS sequence"/>
</dbReference>
<dbReference type="PANTHER" id="PTHR43344">
    <property type="entry name" value="PHOSPHOSERINE PHOSPHATASE"/>
    <property type="match status" value="1"/>
</dbReference>
<evidence type="ECO:0000256" key="10">
    <source>
        <dbReference type="ARBA" id="ARBA00023299"/>
    </source>
</evidence>
<dbReference type="InterPro" id="IPR036412">
    <property type="entry name" value="HAD-like_sf"/>
</dbReference>
<dbReference type="GO" id="GO:0005737">
    <property type="term" value="C:cytoplasm"/>
    <property type="evidence" value="ECO:0007669"/>
    <property type="project" value="TreeGrafter"/>
</dbReference>
<gene>
    <name evidence="15" type="primary">serB</name>
    <name evidence="15" type="ORF">EVB02_01110</name>
</gene>
<dbReference type="EC" id="3.1.3.3" evidence="4"/>
<evidence type="ECO:0000256" key="11">
    <source>
        <dbReference type="ARBA" id="ARBA00031693"/>
    </source>
</evidence>
<evidence type="ECO:0000256" key="4">
    <source>
        <dbReference type="ARBA" id="ARBA00012640"/>
    </source>
</evidence>
<keyword evidence="6" id="KW-0028">Amino-acid biosynthesis</keyword>
<evidence type="ECO:0000256" key="12">
    <source>
        <dbReference type="ARBA" id="ARBA00048138"/>
    </source>
</evidence>
<keyword evidence="10" id="KW-0718">Serine biosynthesis</keyword>
<dbReference type="Gene3D" id="3.40.50.1000">
    <property type="entry name" value="HAD superfamily/HAD-like"/>
    <property type="match status" value="1"/>
</dbReference>
<dbReference type="InterPro" id="IPR004469">
    <property type="entry name" value="PSP"/>
</dbReference>
<dbReference type="GO" id="GO:0036424">
    <property type="term" value="F:L-phosphoserine phosphatase activity"/>
    <property type="evidence" value="ECO:0007669"/>
    <property type="project" value="InterPro"/>
</dbReference>
<evidence type="ECO:0000256" key="5">
    <source>
        <dbReference type="ARBA" id="ARBA00015196"/>
    </source>
</evidence>
<sequence length="396" mass="44753">MFVTEKDEMQVITVELKNEVNYLAFFLSWSQSVSVIDIFFKSTANNDNNHLMVTLTGRDSNLKQHLKKLVINGYRPTVSLVDNKTSYYPERNPKLDRLCSLTLTAPKINRELISEVLILLAEAKFSLVEYNYLSKGENSQKCLVVRILMRGELTDLENFKSQLSTLSHKFSVDMFYQKEIKDMKDFSLLVMDMDSTLINFEVIDELAREANILDEVSAITESAMRGDINFKQSLMKRLNLLANTDIKVLDRVFDRIQLNPGAERLVSTLKNSHYKIAIISGGFSFFADRIKENLDIDYAFANVLETKDGLLTGKLTGKLIDGEAKAAIVKKLSDKHDIKEEKVISIGDGANDIPMLKVSGLGIAFRAKLLLSKNADCVITQGGLDSVLYFFGWRDI</sequence>
<evidence type="ECO:0000256" key="13">
    <source>
        <dbReference type="ARBA" id="ARBA00048523"/>
    </source>
</evidence>
<dbReference type="AlphaFoldDB" id="A0A520LNJ1"/>
<dbReference type="GO" id="GO:0000287">
    <property type="term" value="F:magnesium ion binding"/>
    <property type="evidence" value="ECO:0007669"/>
    <property type="project" value="TreeGrafter"/>
</dbReference>
<evidence type="ECO:0000256" key="2">
    <source>
        <dbReference type="ARBA" id="ARBA00005135"/>
    </source>
</evidence>
<evidence type="ECO:0000256" key="6">
    <source>
        <dbReference type="ARBA" id="ARBA00022605"/>
    </source>
</evidence>
<dbReference type="InterPro" id="IPR050582">
    <property type="entry name" value="HAD-like_SerB"/>
</dbReference>
<evidence type="ECO:0000256" key="3">
    <source>
        <dbReference type="ARBA" id="ARBA00009184"/>
    </source>
</evidence>
<name>A0A520LNJ1_9GAMM</name>
<evidence type="ECO:0000313" key="15">
    <source>
        <dbReference type="EMBL" id="RZO08015.1"/>
    </source>
</evidence>
<comment type="pathway">
    <text evidence="2">Amino-acid biosynthesis; L-serine biosynthesis; L-serine from 3-phospho-D-glycerate: step 3/3.</text>
</comment>
<evidence type="ECO:0000313" key="16">
    <source>
        <dbReference type="Proteomes" id="UP000318148"/>
    </source>
</evidence>
<dbReference type="NCBIfam" id="TIGR00338">
    <property type="entry name" value="serB"/>
    <property type="match status" value="1"/>
</dbReference>
<keyword evidence="8 15" id="KW-0378">Hydrolase</keyword>
<comment type="catalytic activity">
    <reaction evidence="13">
        <text>O-phospho-D-serine + H2O = D-serine + phosphate</text>
        <dbReference type="Rhea" id="RHEA:24873"/>
        <dbReference type="ChEBI" id="CHEBI:15377"/>
        <dbReference type="ChEBI" id="CHEBI:35247"/>
        <dbReference type="ChEBI" id="CHEBI:43474"/>
        <dbReference type="ChEBI" id="CHEBI:58680"/>
        <dbReference type="EC" id="3.1.3.3"/>
    </reaction>
</comment>
<feature type="active site" description="Nucleophile" evidence="14">
    <location>
        <position position="192"/>
    </location>
</feature>
<comment type="cofactor">
    <cofactor evidence="1">
        <name>Mg(2+)</name>
        <dbReference type="ChEBI" id="CHEBI:18420"/>
    </cofactor>
</comment>